<dbReference type="Proteomes" id="UP000319322">
    <property type="component" value="Unassembled WGS sequence"/>
</dbReference>
<feature type="non-terminal residue" evidence="2">
    <location>
        <position position="111"/>
    </location>
</feature>
<gene>
    <name evidence="2" type="ORF">FNE76_08140</name>
</gene>
<dbReference type="EMBL" id="VKGC01000072">
    <property type="protein sequence ID" value="TSA78703.1"/>
    <property type="molecule type" value="Genomic_DNA"/>
</dbReference>
<evidence type="ECO:0000313" key="2">
    <source>
        <dbReference type="EMBL" id="TSA78703.1"/>
    </source>
</evidence>
<protein>
    <submittedName>
        <fullName evidence="2">Uncharacterized protein</fullName>
    </submittedName>
</protein>
<sequence length="111" mass="12293">MLAEILGAGFARFARLKGATESLYDFLKELPNKFVEASRPRLSFEGVSSKKLADVNVYDFAKELITSTENPTTSVMRVASLLPQLEKKSAQASQSLANSPEMQILQRAQNR</sequence>
<name>A0A553UEQ8_9HELI</name>
<proteinExistence type="predicted"/>
<accession>A0A553UEQ8</accession>
<feature type="region of interest" description="Disordered" evidence="1">
    <location>
        <begin position="90"/>
        <end position="111"/>
    </location>
</feature>
<reference evidence="2" key="2">
    <citation type="submission" date="2019-07" db="EMBL/GenBank/DDBJ databases">
        <authorList>
            <person name="Papic B."/>
        </authorList>
    </citation>
    <scope>NUCLEOTIDE SEQUENCE [LARGE SCALE GENOMIC DNA]</scope>
    <source>
        <strain evidence="2">L8b</strain>
    </source>
</reference>
<comment type="caution">
    <text evidence="2">The sequence shown here is derived from an EMBL/GenBank/DDBJ whole genome shotgun (WGS) entry which is preliminary data.</text>
</comment>
<evidence type="ECO:0000313" key="3">
    <source>
        <dbReference type="Proteomes" id="UP000319322"/>
    </source>
</evidence>
<keyword evidence="3" id="KW-1185">Reference proteome</keyword>
<evidence type="ECO:0000256" key="1">
    <source>
        <dbReference type="SAM" id="MobiDB-lite"/>
    </source>
</evidence>
<organism evidence="2 3">
    <name type="scientific">Helicobacter mehlei</name>
    <dbReference type="NCBI Taxonomy" id="2316080"/>
    <lineage>
        <taxon>Bacteria</taxon>
        <taxon>Pseudomonadati</taxon>
        <taxon>Campylobacterota</taxon>
        <taxon>Epsilonproteobacteria</taxon>
        <taxon>Campylobacterales</taxon>
        <taxon>Helicobacteraceae</taxon>
        <taxon>Helicobacter</taxon>
    </lineage>
</organism>
<dbReference type="AlphaFoldDB" id="A0A553UEQ8"/>
<reference evidence="2" key="1">
    <citation type="submission" date="2019-07" db="EMBL/GenBank/DDBJ databases">
        <title>Helicobacter labacensis sp. nov., Helicobacter mehlei sp. nov. and Helicobacter vulpis sp. nov., isolated from gastric mucosa of red fox (Vulpis vulpis).</title>
        <authorList>
            <person name="Kusar D."/>
            <person name="Gruntar I."/>
            <person name="Pate M."/>
            <person name="Zajc U."/>
            <person name="Ocepek M."/>
        </authorList>
    </citation>
    <scope>NUCLEOTIDE SEQUENCE [LARGE SCALE GENOMIC DNA]</scope>
    <source>
        <strain evidence="2">L8b</strain>
    </source>
</reference>